<dbReference type="PROSITE" id="PS51140">
    <property type="entry name" value="CUE"/>
    <property type="match status" value="1"/>
</dbReference>
<evidence type="ECO:0000256" key="1">
    <source>
        <dbReference type="SAM" id="MobiDB-lite"/>
    </source>
</evidence>
<proteinExistence type="predicted"/>
<organism evidence="3 4">
    <name type="scientific">Papaver nudicaule</name>
    <name type="common">Iceland poppy</name>
    <dbReference type="NCBI Taxonomy" id="74823"/>
    <lineage>
        <taxon>Eukaryota</taxon>
        <taxon>Viridiplantae</taxon>
        <taxon>Streptophyta</taxon>
        <taxon>Embryophyta</taxon>
        <taxon>Tracheophyta</taxon>
        <taxon>Spermatophyta</taxon>
        <taxon>Magnoliopsida</taxon>
        <taxon>Ranunculales</taxon>
        <taxon>Papaveraceae</taxon>
        <taxon>Papaveroideae</taxon>
        <taxon>Papaver</taxon>
    </lineage>
</organism>
<evidence type="ECO:0000313" key="4">
    <source>
        <dbReference type="Proteomes" id="UP001177140"/>
    </source>
</evidence>
<dbReference type="InterPro" id="IPR052586">
    <property type="entry name" value="ASCC2"/>
</dbReference>
<feature type="compositionally biased region" description="Gly residues" evidence="1">
    <location>
        <begin position="912"/>
        <end position="921"/>
    </location>
</feature>
<evidence type="ECO:0000259" key="2">
    <source>
        <dbReference type="PROSITE" id="PS51140"/>
    </source>
</evidence>
<dbReference type="Proteomes" id="UP001177140">
    <property type="component" value="Unassembled WGS sequence"/>
</dbReference>
<dbReference type="SUPFAM" id="SSF46934">
    <property type="entry name" value="UBA-like"/>
    <property type="match status" value="1"/>
</dbReference>
<feature type="compositionally biased region" description="Polar residues" evidence="1">
    <location>
        <begin position="1"/>
        <end position="24"/>
    </location>
</feature>
<dbReference type="InterPro" id="IPR003892">
    <property type="entry name" value="CUE"/>
</dbReference>
<keyword evidence="4" id="KW-1185">Reference proteome</keyword>
<accession>A0AA41SNC6</accession>
<name>A0AA41SNC6_PAPNU</name>
<gene>
    <name evidence="3" type="ORF">MKW94_010010</name>
</gene>
<dbReference type="AlphaFoldDB" id="A0AA41SNC6"/>
<evidence type="ECO:0000313" key="3">
    <source>
        <dbReference type="EMBL" id="MCL7037513.1"/>
    </source>
</evidence>
<sequence length="1013" mass="111588">MSSRSNRGGFNNKSQQKYVPKNQNSSESTAKNSSSSPTPPLTTSLRDPPPSIHNTSTSSSSGSSSSTNSRVRIGDNGKWVSKQSGSGGNFVIYLPQDEAVAAGLGAEHGALDPVESQRVVDLLNRELSRLLKLNPRDFWKEVASDTSLHEFLDSFLKFRNRWYDFQHHGAKGIVAGVIVGEFELSRRVFMVLYRISSNRDPGALSSDSLSTKEHGALLQERNLLNVPKLIDICAIYGHENEELTNLLVMNAMRAQPSLHESLTAVVSHFLDITYTMHQRCNSSLEARSSSGQSGGAEDNDCRLISDFSEASNPTNSALFVSLDAFVSAYKPAALYFICPVEVSDGNGELLSTLARLHDSLLPSLQGGLRHIFSSGTKETQDSISGKLPNLAIGLKMLSVRLVSLGWKLLESCYLSDEVFEGSLPFPNLTKMFPAKVDDPGIRGDILVQTFKELNEEVSHDFWENKNSGTFLQNVEKYYKILRRLNDLRSNGWIFMDEDQFQYLSLIAAPNFPSQATNKEFVPITMGKNMQMDDDSAVTESKISQVKDLFPDYGKGFLAACLEVYNHNPEEVIQRILEGTLHEDLQSLDVSLETMPARKASLSKSRNDKGKGILVELTSATSPNFVSPVQEQRPEVSLSSLGRFTRKSRVDSINSKPLDLRVDEETAKAAILASQYEYEDEYDDSFDDLGLSFVETGFEETETLRDRISSSTLEKPLGGDTERPGQSKLSGGAKWNTKKTPQFYVKDGKNYSYKVAGSVAVSNSQEAALLNQTQKEMIHGLGRGGNHPIGAVKVMNEFNHHHHQQQPEESRNPPPNTWGRGKRGGAANSYQQDSRGGDARESGNPESISKGRGGRDGANHNQHQQGSRVSNTEVSGHSENFSRGRGGRGGAANHYQHQQGSREESGNSETFGRGRGGRGGGASHHQHQQHQQSSRVSGPEESRNSENLNRGRGRGRGGGSNHNQQQQDSEFEDSEENRNVEIPNRGRGGRRGGGRHNHYRKDQAMKKHFAGLGL</sequence>
<feature type="compositionally biased region" description="Low complexity" evidence="1">
    <location>
        <begin position="54"/>
        <end position="69"/>
    </location>
</feature>
<protein>
    <recommendedName>
        <fullName evidence="2">CUE domain-containing protein</fullName>
    </recommendedName>
</protein>
<dbReference type="PANTHER" id="PTHR21494">
    <property type="entry name" value="ACTIVATING SIGNAL COINTEGRATOR 1 COMPLEX SUBUNIT 2 ASC-1 COMPLEX SUBUNIT P100"/>
    <property type="match status" value="1"/>
</dbReference>
<feature type="compositionally biased region" description="Basic residues" evidence="1">
    <location>
        <begin position="986"/>
        <end position="998"/>
    </location>
</feature>
<dbReference type="InterPro" id="IPR009060">
    <property type="entry name" value="UBA-like_sf"/>
</dbReference>
<feature type="region of interest" description="Disordered" evidence="1">
    <location>
        <begin position="704"/>
        <end position="734"/>
    </location>
</feature>
<dbReference type="GO" id="GO:0043130">
    <property type="term" value="F:ubiquitin binding"/>
    <property type="evidence" value="ECO:0007669"/>
    <property type="project" value="InterPro"/>
</dbReference>
<dbReference type="SMART" id="SM00546">
    <property type="entry name" value="CUE"/>
    <property type="match status" value="1"/>
</dbReference>
<comment type="caution">
    <text evidence="3">The sequence shown here is derived from an EMBL/GenBank/DDBJ whole genome shotgun (WGS) entry which is preliminary data.</text>
</comment>
<reference evidence="3" key="1">
    <citation type="submission" date="2022-03" db="EMBL/GenBank/DDBJ databases">
        <title>A functionally conserved STORR gene fusion in Papaver species that diverged 16.8 million years ago.</title>
        <authorList>
            <person name="Catania T."/>
        </authorList>
    </citation>
    <scope>NUCLEOTIDE SEQUENCE</scope>
    <source>
        <strain evidence="3">S-191538</strain>
    </source>
</reference>
<feature type="domain" description="CUE" evidence="2">
    <location>
        <begin position="537"/>
        <end position="580"/>
    </location>
</feature>
<dbReference type="EMBL" id="JAJJMA010179829">
    <property type="protein sequence ID" value="MCL7037513.1"/>
    <property type="molecule type" value="Genomic_DNA"/>
</dbReference>
<feature type="region of interest" description="Disordered" evidence="1">
    <location>
        <begin position="800"/>
        <end position="1013"/>
    </location>
</feature>
<feature type="compositionally biased region" description="Low complexity" evidence="1">
    <location>
        <begin position="25"/>
        <end position="46"/>
    </location>
</feature>
<feature type="compositionally biased region" description="Polar residues" evidence="1">
    <location>
        <begin position="858"/>
        <end position="880"/>
    </location>
</feature>
<dbReference type="Pfam" id="PF02845">
    <property type="entry name" value="CUE"/>
    <property type="match status" value="1"/>
</dbReference>
<dbReference type="CDD" id="cd14364">
    <property type="entry name" value="CUE_ASCC2"/>
    <property type="match status" value="1"/>
</dbReference>
<feature type="region of interest" description="Disordered" evidence="1">
    <location>
        <begin position="1"/>
        <end position="79"/>
    </location>
</feature>
<dbReference type="InterPro" id="IPR041800">
    <property type="entry name" value="ASCC2_CUE"/>
</dbReference>
<dbReference type="PANTHER" id="PTHR21494:SF0">
    <property type="entry name" value="ACTIVATING SIGNAL COINTEGRATOR 1 COMPLEX SUBUNIT 2"/>
    <property type="match status" value="1"/>
</dbReference>
<dbReference type="Gene3D" id="1.10.8.10">
    <property type="entry name" value="DNA helicase RuvA subunit, C-terminal domain"/>
    <property type="match status" value="1"/>
</dbReference>